<comment type="catalytic activity">
    <reaction evidence="1 7">
        <text>Thiol-dependent hydrolysis of ester, thioester, amide, peptide and isopeptide bonds formed by the C-terminal Gly of ubiquitin (a 76-residue protein attached to proteins as an intracellular targeting signal).</text>
        <dbReference type="EC" id="3.4.19.12"/>
    </reaction>
</comment>
<comment type="similarity">
    <text evidence="2 7">Belongs to the peptidase C19 family.</text>
</comment>
<protein>
    <recommendedName>
        <fullName evidence="7">Ubiquitin carboxyl-terminal hydrolase</fullName>
        <ecNumber evidence="7">3.4.19.12</ecNumber>
    </recommendedName>
</protein>
<dbReference type="AlphaFoldDB" id="A0A1Q2YER0"/>
<dbReference type="InterPro" id="IPR001394">
    <property type="entry name" value="Peptidase_C19_UCH"/>
</dbReference>
<dbReference type="GO" id="GO:0004843">
    <property type="term" value="F:cysteine-type deubiquitinase activity"/>
    <property type="evidence" value="ECO:0007669"/>
    <property type="project" value="UniProtKB-UniRule"/>
</dbReference>
<reference evidence="10 11" key="1">
    <citation type="submission" date="2016-08" db="EMBL/GenBank/DDBJ databases">
        <title>Whole genome shotgun sequence of Pichia membranifaciens KS47-1.</title>
        <authorList>
            <person name="Konishi M."/>
            <person name="Ishida M."/>
            <person name="Arakawa T."/>
            <person name="Kato Y."/>
            <person name="Horiuchi J."/>
        </authorList>
    </citation>
    <scope>NUCLEOTIDE SEQUENCE [LARGE SCALE GENOMIC DNA]</scope>
    <source>
        <strain evidence="10 11">KS47-1</strain>
    </source>
</reference>
<feature type="region of interest" description="Disordered" evidence="8">
    <location>
        <begin position="570"/>
        <end position="639"/>
    </location>
</feature>
<dbReference type="PANTHER" id="PTHR24006">
    <property type="entry name" value="UBIQUITIN CARBOXYL-TERMINAL HYDROLASE"/>
    <property type="match status" value="1"/>
</dbReference>
<sequence length="639" mass="72061">MNKFSDALSLPSMFMQSSSNNNGGYGGADSRYGFQNNPELKKLYKRAVKNGGFPGGLANDGNTCFMNSVIQCLASSNELRAFLAAFAIEKVAEDEKDGNHEKNSDVISENCKTRGLNKAKKFNNFFKSLKSESDLSINEQLKHVQFSAALLELIDLLNSQHGNRAPTYKTKDLLRVMKDSPNKHLFLGYNQEDAQEFYQNLMKQVEKECTDLTKLQNIEVIIGDDSAESKEMETSDQKSEKKVSEKYVPLPENSITGLDSLGYLGNVYVPVSQIDPADTENEKKYLPYRLITPVDGLQCDRIGCVECGEMGGIRYSVTSGLALNLPMDGATRNRFTLGELISEFCKPDVIDGVECNRCSLVAVRENLAERLQNLEQNETGMAGAMLLKEKIESRLTEIDEVLSKKCIHDDVYDKLHTKNMVRKSRKVKQSYLSRPPALLCIHVNRSVFDPRTYMVRKNNAKIDFPLELDMSDFVASVDDINTDARLEFRKQDEETNKIDRGNTLKYELKSVISHFGTHNYGHYIAYRKHRGNWWHISDEIVRLSTQEEVLGSQGTFMLFYEIVDSDSISEFSDISSDSDESSDERDEKDDISEDASSLGNSGQMDDLMNSQQAPEKESEVQVDDEDESQEHIINAQANL</sequence>
<dbReference type="EC" id="3.4.19.12" evidence="7"/>
<proteinExistence type="inferred from homology"/>
<comment type="caution">
    <text evidence="10">The sequence shown here is derived from an EMBL/GenBank/DDBJ whole genome shotgun (WGS) entry which is preliminary data.</text>
</comment>
<keyword evidence="5 7" id="KW-0378">Hydrolase</keyword>
<evidence type="ECO:0000256" key="5">
    <source>
        <dbReference type="ARBA" id="ARBA00022801"/>
    </source>
</evidence>
<gene>
    <name evidence="10" type="ORF">PMKS-001466</name>
</gene>
<evidence type="ECO:0000256" key="2">
    <source>
        <dbReference type="ARBA" id="ARBA00009085"/>
    </source>
</evidence>
<feature type="domain" description="USP" evidence="9">
    <location>
        <begin position="55"/>
        <end position="563"/>
    </location>
</feature>
<evidence type="ECO:0000259" key="9">
    <source>
        <dbReference type="PROSITE" id="PS50235"/>
    </source>
</evidence>
<feature type="compositionally biased region" description="Polar residues" evidence="8">
    <location>
        <begin position="595"/>
        <end position="613"/>
    </location>
</feature>
<dbReference type="InterPro" id="IPR038765">
    <property type="entry name" value="Papain-like_cys_pep_sf"/>
</dbReference>
<dbReference type="GO" id="GO:0005634">
    <property type="term" value="C:nucleus"/>
    <property type="evidence" value="ECO:0007669"/>
    <property type="project" value="TreeGrafter"/>
</dbReference>
<evidence type="ECO:0000256" key="3">
    <source>
        <dbReference type="ARBA" id="ARBA00022670"/>
    </source>
</evidence>
<keyword evidence="4 7" id="KW-0833">Ubl conjugation pathway</keyword>
<feature type="compositionally biased region" description="Basic and acidic residues" evidence="8">
    <location>
        <begin position="227"/>
        <end position="245"/>
    </location>
</feature>
<evidence type="ECO:0000256" key="8">
    <source>
        <dbReference type="SAM" id="MobiDB-lite"/>
    </source>
</evidence>
<dbReference type="Gene3D" id="3.90.70.10">
    <property type="entry name" value="Cysteine proteinases"/>
    <property type="match status" value="1"/>
</dbReference>
<dbReference type="Proteomes" id="UP000186136">
    <property type="component" value="Unassembled WGS sequence"/>
</dbReference>
<keyword evidence="6 7" id="KW-0788">Thiol protease</keyword>
<evidence type="ECO:0000313" key="11">
    <source>
        <dbReference type="Proteomes" id="UP000186136"/>
    </source>
</evidence>
<dbReference type="PANTHER" id="PTHR24006:SF888">
    <property type="entry name" value="UBIQUITIN CARBOXYL-TERMINAL HYDROLASE 30"/>
    <property type="match status" value="1"/>
</dbReference>
<evidence type="ECO:0000313" key="10">
    <source>
        <dbReference type="EMBL" id="GAV27998.1"/>
    </source>
</evidence>
<evidence type="ECO:0000256" key="1">
    <source>
        <dbReference type="ARBA" id="ARBA00000707"/>
    </source>
</evidence>
<feature type="region of interest" description="Disordered" evidence="8">
    <location>
        <begin position="226"/>
        <end position="245"/>
    </location>
</feature>
<feature type="compositionally biased region" description="Acidic residues" evidence="8">
    <location>
        <begin position="576"/>
        <end position="593"/>
    </location>
</feature>
<dbReference type="Pfam" id="PF00443">
    <property type="entry name" value="UCH"/>
    <property type="match status" value="1"/>
</dbReference>
<organism evidence="10 11">
    <name type="scientific">Pichia membranifaciens</name>
    <dbReference type="NCBI Taxonomy" id="4926"/>
    <lineage>
        <taxon>Eukaryota</taxon>
        <taxon>Fungi</taxon>
        <taxon>Dikarya</taxon>
        <taxon>Ascomycota</taxon>
        <taxon>Saccharomycotina</taxon>
        <taxon>Pichiomycetes</taxon>
        <taxon>Pichiales</taxon>
        <taxon>Pichiaceae</taxon>
        <taxon>Pichia</taxon>
    </lineage>
</organism>
<dbReference type="EMBL" id="BDGI01000054">
    <property type="protein sequence ID" value="GAV27998.1"/>
    <property type="molecule type" value="Genomic_DNA"/>
</dbReference>
<dbReference type="InterPro" id="IPR028889">
    <property type="entry name" value="USP"/>
</dbReference>
<dbReference type="PROSITE" id="PS00972">
    <property type="entry name" value="USP_1"/>
    <property type="match status" value="1"/>
</dbReference>
<dbReference type="InterPro" id="IPR050164">
    <property type="entry name" value="Peptidase_C19"/>
</dbReference>
<evidence type="ECO:0000256" key="6">
    <source>
        <dbReference type="ARBA" id="ARBA00022807"/>
    </source>
</evidence>
<dbReference type="GO" id="GO:0016579">
    <property type="term" value="P:protein deubiquitination"/>
    <property type="evidence" value="ECO:0007669"/>
    <property type="project" value="InterPro"/>
</dbReference>
<dbReference type="CDD" id="cd02662">
    <property type="entry name" value="Peptidase_C19F"/>
    <property type="match status" value="1"/>
</dbReference>
<dbReference type="GO" id="GO:0005829">
    <property type="term" value="C:cytosol"/>
    <property type="evidence" value="ECO:0007669"/>
    <property type="project" value="TreeGrafter"/>
</dbReference>
<dbReference type="SUPFAM" id="SSF54001">
    <property type="entry name" value="Cysteine proteinases"/>
    <property type="match status" value="1"/>
</dbReference>
<dbReference type="PROSITE" id="PS00973">
    <property type="entry name" value="USP_2"/>
    <property type="match status" value="1"/>
</dbReference>
<name>A0A1Q2YER0_9ASCO</name>
<accession>A0A1Q2YER0</accession>
<dbReference type="InterPro" id="IPR018200">
    <property type="entry name" value="USP_CS"/>
</dbReference>
<keyword evidence="3 7" id="KW-0645">Protease</keyword>
<evidence type="ECO:0000256" key="7">
    <source>
        <dbReference type="RuleBase" id="RU366025"/>
    </source>
</evidence>
<dbReference type="OrthoDB" id="2020758at2759"/>
<dbReference type="GO" id="GO:0006508">
    <property type="term" value="P:proteolysis"/>
    <property type="evidence" value="ECO:0007669"/>
    <property type="project" value="UniProtKB-KW"/>
</dbReference>
<evidence type="ECO:0000256" key="4">
    <source>
        <dbReference type="ARBA" id="ARBA00022786"/>
    </source>
</evidence>
<dbReference type="PROSITE" id="PS50235">
    <property type="entry name" value="USP_3"/>
    <property type="match status" value="1"/>
</dbReference>
<keyword evidence="11" id="KW-1185">Reference proteome</keyword>